<evidence type="ECO:0000256" key="2">
    <source>
        <dbReference type="ARBA" id="ARBA00022723"/>
    </source>
</evidence>
<dbReference type="GeneID" id="80877938"/>
<proteinExistence type="predicted"/>
<dbReference type="CDD" id="cd08830">
    <property type="entry name" value="ArfGap_ArfGap1"/>
    <property type="match status" value="1"/>
</dbReference>
<reference evidence="8 9" key="1">
    <citation type="journal article" date="2023" name="G3 (Bethesda)">
        <title>A high-quality reference genome for the fission yeast Schizosaccharomyces osmophilus.</title>
        <authorList>
            <person name="Jia G.S."/>
            <person name="Zhang W.C."/>
            <person name="Liang Y."/>
            <person name="Liu X.H."/>
            <person name="Rhind N."/>
            <person name="Pidoux A."/>
            <person name="Brysch-Herzberg M."/>
            <person name="Du L.L."/>
        </authorList>
    </citation>
    <scope>NUCLEOTIDE SEQUENCE [LARGE SCALE GENOMIC DNA]</scope>
    <source>
        <strain evidence="8 9">CBS 15793</strain>
    </source>
</reference>
<dbReference type="PROSITE" id="PS50115">
    <property type="entry name" value="ARFGAP"/>
    <property type="match status" value="1"/>
</dbReference>
<dbReference type="Pfam" id="PF01412">
    <property type="entry name" value="ArfGap"/>
    <property type="match status" value="1"/>
</dbReference>
<protein>
    <submittedName>
        <fullName evidence="8">GTPase activating protein</fullName>
    </submittedName>
</protein>
<dbReference type="PANTHER" id="PTHR46395:SF1">
    <property type="entry name" value="ADP-RIBOSYLATION FACTOR GTPASE-ACTIVATING PROTEIN 1"/>
    <property type="match status" value="1"/>
</dbReference>
<keyword evidence="4" id="KW-0862">Zinc</keyword>
<evidence type="ECO:0000256" key="4">
    <source>
        <dbReference type="ARBA" id="ARBA00022833"/>
    </source>
</evidence>
<dbReference type="PRINTS" id="PR00405">
    <property type="entry name" value="REVINTRACTNG"/>
</dbReference>
<feature type="compositionally biased region" description="Basic and acidic residues" evidence="6">
    <location>
        <begin position="120"/>
        <end position="130"/>
    </location>
</feature>
<dbReference type="RefSeq" id="XP_056039753.1">
    <property type="nucleotide sequence ID" value="XM_056183249.1"/>
</dbReference>
<feature type="region of interest" description="Disordered" evidence="6">
    <location>
        <begin position="268"/>
        <end position="322"/>
    </location>
</feature>
<dbReference type="SMART" id="SM00105">
    <property type="entry name" value="ArfGap"/>
    <property type="match status" value="1"/>
</dbReference>
<dbReference type="PANTHER" id="PTHR46395">
    <property type="entry name" value="ADP-RIBOSYLATION FACTOR GTPASE-ACTIVATING PROTEIN 1"/>
    <property type="match status" value="1"/>
</dbReference>
<name>A0AAE9WG04_9SCHI</name>
<evidence type="ECO:0000256" key="1">
    <source>
        <dbReference type="ARBA" id="ARBA00022468"/>
    </source>
</evidence>
<dbReference type="SUPFAM" id="SSF57863">
    <property type="entry name" value="ArfGap/RecO-like zinc finger"/>
    <property type="match status" value="1"/>
</dbReference>
<dbReference type="InterPro" id="IPR001164">
    <property type="entry name" value="ArfGAP_dom"/>
</dbReference>
<evidence type="ECO:0000256" key="6">
    <source>
        <dbReference type="SAM" id="MobiDB-lite"/>
    </source>
</evidence>
<keyword evidence="2" id="KW-0479">Metal-binding</keyword>
<dbReference type="GO" id="GO:0008270">
    <property type="term" value="F:zinc ion binding"/>
    <property type="evidence" value="ECO:0007669"/>
    <property type="project" value="UniProtKB-KW"/>
</dbReference>
<evidence type="ECO:0000313" key="8">
    <source>
        <dbReference type="EMBL" id="WBW75510.1"/>
    </source>
</evidence>
<gene>
    <name evidence="8" type="ORF">SOMG_04464</name>
</gene>
<evidence type="ECO:0000259" key="7">
    <source>
        <dbReference type="PROSITE" id="PS50115"/>
    </source>
</evidence>
<dbReference type="EMBL" id="CP115613">
    <property type="protein sequence ID" value="WBW75510.1"/>
    <property type="molecule type" value="Genomic_DNA"/>
</dbReference>
<dbReference type="GO" id="GO:0000139">
    <property type="term" value="C:Golgi membrane"/>
    <property type="evidence" value="ECO:0007669"/>
    <property type="project" value="TreeGrafter"/>
</dbReference>
<dbReference type="InterPro" id="IPR038508">
    <property type="entry name" value="ArfGAP_dom_sf"/>
</dbReference>
<dbReference type="GO" id="GO:0030100">
    <property type="term" value="P:regulation of endocytosis"/>
    <property type="evidence" value="ECO:0007669"/>
    <property type="project" value="TreeGrafter"/>
</dbReference>
<dbReference type="InterPro" id="IPR037278">
    <property type="entry name" value="ARFGAP/RecO"/>
</dbReference>
<accession>A0AAE9WG04</accession>
<evidence type="ECO:0000256" key="5">
    <source>
        <dbReference type="PROSITE-ProRule" id="PRU00288"/>
    </source>
</evidence>
<dbReference type="KEGG" id="som:SOMG_04464"/>
<dbReference type="GO" id="GO:0032012">
    <property type="term" value="P:regulation of ARF protein signal transduction"/>
    <property type="evidence" value="ECO:0007669"/>
    <property type="project" value="TreeGrafter"/>
</dbReference>
<keyword evidence="9" id="KW-1185">Reference proteome</keyword>
<dbReference type="AlphaFoldDB" id="A0AAE9WG04"/>
<evidence type="ECO:0000256" key="3">
    <source>
        <dbReference type="ARBA" id="ARBA00022771"/>
    </source>
</evidence>
<feature type="domain" description="Arf-GAP" evidence="7">
    <location>
        <begin position="2"/>
        <end position="119"/>
    </location>
</feature>
<feature type="compositionally biased region" description="Basic and acidic residues" evidence="6">
    <location>
        <begin position="138"/>
        <end position="148"/>
    </location>
</feature>
<feature type="compositionally biased region" description="Polar residues" evidence="6">
    <location>
        <begin position="271"/>
        <end position="283"/>
    </location>
</feature>
<dbReference type="Gene3D" id="1.10.220.150">
    <property type="entry name" value="Arf GTPase activating protein"/>
    <property type="match status" value="1"/>
</dbReference>
<dbReference type="FunFam" id="1.10.220.150:FF:000014">
    <property type="entry name" value="ADP-ribosylation factor GTPase-activating protein"/>
    <property type="match status" value="1"/>
</dbReference>
<feature type="region of interest" description="Disordered" evidence="6">
    <location>
        <begin position="120"/>
        <end position="194"/>
    </location>
</feature>
<evidence type="ECO:0000313" key="9">
    <source>
        <dbReference type="Proteomes" id="UP001212411"/>
    </source>
</evidence>
<dbReference type="Proteomes" id="UP001212411">
    <property type="component" value="Chromosome 3"/>
</dbReference>
<keyword evidence="1" id="KW-0343">GTPase activation</keyword>
<keyword evidence="3 5" id="KW-0863">Zinc-finger</keyword>
<dbReference type="GO" id="GO:0005096">
    <property type="term" value="F:GTPase activator activity"/>
    <property type="evidence" value="ECO:0007669"/>
    <property type="project" value="UniProtKB-KW"/>
</dbReference>
<sequence>MSETLEKIARLPENRKCFDCDSPNPQWASCNLGIFICLECSGQHRGLGVEKSFVRSVTMDNWNERQVQMIEKGGNERARAFLMTDPEFSSSTSIRDKYNTDIAEDYREKLLADVDGREWVKGERPEKPEAKSSTAPIPRKEDNEHYFERLGSMNSQRSADLPPSQGGRYAGFGSSNSVPPTYSGDGESGPSFMDELSKNPLSAFNHGWSMFSKSVSQQVQDINKTYVQSTFSKAPEIRKDYVDAMKTFSSSVQSTARQSYQQVRSMIDENINATDGSSQQPASEHQADPDVTNPLMHNDNHSEDLPSYSSVVNPQRTERKRD</sequence>
<organism evidence="8 9">
    <name type="scientific">Schizosaccharomyces osmophilus</name>
    <dbReference type="NCBI Taxonomy" id="2545709"/>
    <lineage>
        <taxon>Eukaryota</taxon>
        <taxon>Fungi</taxon>
        <taxon>Dikarya</taxon>
        <taxon>Ascomycota</taxon>
        <taxon>Taphrinomycotina</taxon>
        <taxon>Schizosaccharomycetes</taxon>
        <taxon>Schizosaccharomycetales</taxon>
        <taxon>Schizosaccharomycetaceae</taxon>
        <taxon>Schizosaccharomyces</taxon>
    </lineage>
</organism>